<proteinExistence type="predicted"/>
<dbReference type="InterPro" id="IPR002110">
    <property type="entry name" value="Ankyrin_rpt"/>
</dbReference>
<feature type="non-terminal residue" evidence="4">
    <location>
        <position position="334"/>
    </location>
</feature>
<keyword evidence="5" id="KW-1185">Reference proteome</keyword>
<evidence type="ECO:0000256" key="2">
    <source>
        <dbReference type="ARBA" id="ARBA00023043"/>
    </source>
</evidence>
<dbReference type="Pfam" id="PF13857">
    <property type="entry name" value="Ank_5"/>
    <property type="match status" value="1"/>
</dbReference>
<keyword evidence="1" id="KW-0677">Repeat</keyword>
<dbReference type="PROSITE" id="PS50297">
    <property type="entry name" value="ANK_REP_REGION"/>
    <property type="match status" value="3"/>
</dbReference>
<feature type="repeat" description="ANK" evidence="3">
    <location>
        <begin position="150"/>
        <end position="182"/>
    </location>
</feature>
<protein>
    <submittedName>
        <fullName evidence="4">Uncharacterized protein</fullName>
    </submittedName>
</protein>
<dbReference type="EMBL" id="CADCXV010001081">
    <property type="protein sequence ID" value="CAB0040996.1"/>
    <property type="molecule type" value="Genomic_DNA"/>
</dbReference>
<dbReference type="PANTHER" id="PTHR24161">
    <property type="entry name" value="ANK_REP_REGION DOMAIN-CONTAINING PROTEIN-RELATED"/>
    <property type="match status" value="1"/>
</dbReference>
<dbReference type="SUPFAM" id="SSF48403">
    <property type="entry name" value="Ankyrin repeat"/>
    <property type="match status" value="1"/>
</dbReference>
<dbReference type="InterPro" id="IPR036770">
    <property type="entry name" value="Ankyrin_rpt-contain_sf"/>
</dbReference>
<dbReference type="PROSITE" id="PS50088">
    <property type="entry name" value="ANK_REPEAT"/>
    <property type="match status" value="3"/>
</dbReference>
<dbReference type="Pfam" id="PF12796">
    <property type="entry name" value="Ank_2"/>
    <property type="match status" value="1"/>
</dbReference>
<evidence type="ECO:0000256" key="1">
    <source>
        <dbReference type="ARBA" id="ARBA00022737"/>
    </source>
</evidence>
<sequence>MGGTPLHHALHYGLKKEVELLLRRGGADPNSATDNGLSPLHIVCLRDGDDEDLARMFFQINDELHRRVEVDARDRLDSTPLHTAIYYGNKNLVEFLLRRGADANFADKNGSTPLHFVCGREVEDVDLAKRFFEVCDRLNQPVPIESRDNSNNTPLHLALIRGHKKIVELLLRRGAGPNLANEEGETPLHTICQGDNDDDDLATMFFEINDELHVSVLIDAKDKGGPHTSSICSGQSLAEGSRCTSWIVAPICPASFSPPRATFGKDLENDRLDSKPRLTFEAVAVVERLERRGYEPVRDDALTIMQFFYPAEHGLFADKSSEFEAELPSRGFFR</sequence>
<organism evidence="4 5">
    <name type="scientific">Trichogramma brassicae</name>
    <dbReference type="NCBI Taxonomy" id="86971"/>
    <lineage>
        <taxon>Eukaryota</taxon>
        <taxon>Metazoa</taxon>
        <taxon>Ecdysozoa</taxon>
        <taxon>Arthropoda</taxon>
        <taxon>Hexapoda</taxon>
        <taxon>Insecta</taxon>
        <taxon>Pterygota</taxon>
        <taxon>Neoptera</taxon>
        <taxon>Endopterygota</taxon>
        <taxon>Hymenoptera</taxon>
        <taxon>Apocrita</taxon>
        <taxon>Proctotrupomorpha</taxon>
        <taxon>Chalcidoidea</taxon>
        <taxon>Trichogrammatidae</taxon>
        <taxon>Trichogramma</taxon>
    </lineage>
</organism>
<feature type="repeat" description="ANK" evidence="3">
    <location>
        <begin position="1"/>
        <end position="34"/>
    </location>
</feature>
<keyword evidence="2 3" id="KW-0040">ANK repeat</keyword>
<dbReference type="AlphaFoldDB" id="A0A6H5IU66"/>
<dbReference type="Gene3D" id="1.25.40.20">
    <property type="entry name" value="Ankyrin repeat-containing domain"/>
    <property type="match status" value="3"/>
</dbReference>
<dbReference type="OrthoDB" id="6593077at2759"/>
<gene>
    <name evidence="4" type="ORF">TBRA_LOCUS12682</name>
</gene>
<evidence type="ECO:0000313" key="5">
    <source>
        <dbReference type="Proteomes" id="UP000479190"/>
    </source>
</evidence>
<evidence type="ECO:0000313" key="4">
    <source>
        <dbReference type="EMBL" id="CAB0040996.1"/>
    </source>
</evidence>
<dbReference type="Proteomes" id="UP000479190">
    <property type="component" value="Unassembled WGS sequence"/>
</dbReference>
<reference evidence="4 5" key="1">
    <citation type="submission" date="2020-02" db="EMBL/GenBank/DDBJ databases">
        <authorList>
            <person name="Ferguson B K."/>
        </authorList>
    </citation>
    <scope>NUCLEOTIDE SEQUENCE [LARGE SCALE GENOMIC DNA]</scope>
</reference>
<feature type="repeat" description="ANK" evidence="3">
    <location>
        <begin position="76"/>
        <end position="108"/>
    </location>
</feature>
<dbReference type="PANTHER" id="PTHR24161:SF124">
    <property type="entry name" value="TRANSIENT RECEPTOR POTENTIAL CHANNEL PYREXIA"/>
    <property type="match status" value="1"/>
</dbReference>
<accession>A0A6H5IU66</accession>
<dbReference type="Pfam" id="PF00023">
    <property type="entry name" value="Ank"/>
    <property type="match status" value="1"/>
</dbReference>
<evidence type="ECO:0000256" key="3">
    <source>
        <dbReference type="PROSITE-ProRule" id="PRU00023"/>
    </source>
</evidence>
<name>A0A6H5IU66_9HYME</name>
<dbReference type="SMART" id="SM00248">
    <property type="entry name" value="ANK"/>
    <property type="match status" value="6"/>
</dbReference>